<keyword evidence="2" id="KW-0812">Transmembrane</keyword>
<accession>A0A8J6M4H3</accession>
<protein>
    <submittedName>
        <fullName evidence="3">PilN domain-containing protein</fullName>
    </submittedName>
</protein>
<reference evidence="3" key="2">
    <citation type="submission" date="2020-08" db="EMBL/GenBank/DDBJ databases">
        <authorList>
            <person name="Lai Q."/>
        </authorList>
    </citation>
    <scope>NUCLEOTIDE SEQUENCE</scope>
    <source>
        <strain evidence="3">S27-2</strain>
    </source>
</reference>
<reference evidence="3" key="1">
    <citation type="journal article" date="2018" name="Int. J. Syst. Evol. Microbiol.">
        <title>Neptunicella marina gen. nov., sp. nov., isolated from surface seawater.</title>
        <authorList>
            <person name="Liu X."/>
            <person name="Lai Q."/>
            <person name="Du Y."/>
            <person name="Zhang X."/>
            <person name="Liu Z."/>
            <person name="Sun F."/>
            <person name="Shao Z."/>
        </authorList>
    </citation>
    <scope>NUCLEOTIDE SEQUENCE</scope>
    <source>
        <strain evidence="3">S27-2</strain>
    </source>
</reference>
<keyword evidence="1" id="KW-0175">Coiled coil</keyword>
<evidence type="ECO:0000256" key="1">
    <source>
        <dbReference type="SAM" id="Coils"/>
    </source>
</evidence>
<keyword evidence="4" id="KW-1185">Reference proteome</keyword>
<dbReference type="EMBL" id="JACNEP010000006">
    <property type="protein sequence ID" value="MBC3766101.1"/>
    <property type="molecule type" value="Genomic_DNA"/>
</dbReference>
<organism evidence="3 4">
    <name type="scientific">Neptunicella marina</name>
    <dbReference type="NCBI Taxonomy" id="2125989"/>
    <lineage>
        <taxon>Bacteria</taxon>
        <taxon>Pseudomonadati</taxon>
        <taxon>Pseudomonadota</taxon>
        <taxon>Gammaproteobacteria</taxon>
        <taxon>Alteromonadales</taxon>
        <taxon>Alteromonadaceae</taxon>
        <taxon>Neptunicella</taxon>
    </lineage>
</organism>
<proteinExistence type="predicted"/>
<comment type="caution">
    <text evidence="3">The sequence shown here is derived from an EMBL/GenBank/DDBJ whole genome shotgun (WGS) entry which is preliminary data.</text>
</comment>
<evidence type="ECO:0000313" key="4">
    <source>
        <dbReference type="Proteomes" id="UP000601768"/>
    </source>
</evidence>
<evidence type="ECO:0000313" key="3">
    <source>
        <dbReference type="EMBL" id="MBC3766101.1"/>
    </source>
</evidence>
<feature type="transmembrane region" description="Helical" evidence="2">
    <location>
        <begin position="21"/>
        <end position="42"/>
    </location>
</feature>
<dbReference type="InterPro" id="IPR007813">
    <property type="entry name" value="PilN"/>
</dbReference>
<dbReference type="Proteomes" id="UP000601768">
    <property type="component" value="Unassembled WGS sequence"/>
</dbReference>
<dbReference type="RefSeq" id="WP_186506573.1">
    <property type="nucleotide sequence ID" value="NZ_JACNEP010000006.1"/>
</dbReference>
<name>A0A8J6M4H3_9ALTE</name>
<keyword evidence="2" id="KW-1133">Transmembrane helix</keyword>
<gene>
    <name evidence="3" type="ORF">H8B19_09430</name>
</gene>
<evidence type="ECO:0000256" key="2">
    <source>
        <dbReference type="SAM" id="Phobius"/>
    </source>
</evidence>
<feature type="coiled-coil region" evidence="1">
    <location>
        <begin position="46"/>
        <end position="73"/>
    </location>
</feature>
<dbReference type="AlphaFoldDB" id="A0A8J6M4H3"/>
<keyword evidence="2" id="KW-0472">Membrane</keyword>
<dbReference type="Pfam" id="PF05137">
    <property type="entry name" value="PilN"/>
    <property type="match status" value="1"/>
</dbReference>
<sequence>MKYRVNLYLQELRPKVALYTLKFVVFVWGVAFLTMLAIGLWLQSSLTEINTKYDQQLQRSNQLQTELSALTRQLSQRTKSPVLLKKLDELTQTYQDKQYVMAELATLNAHSSKDFASLMQNLAKVHQEDLWLTRIKVNGNDVRFEGGVSYGDVVPQWLTELAKTPFFKGQKFAKTRIQRDENSGLSFVITTSRDDKTDEVQ</sequence>